<dbReference type="GO" id="GO:0008168">
    <property type="term" value="F:methyltransferase activity"/>
    <property type="evidence" value="ECO:0007669"/>
    <property type="project" value="UniProtKB-KW"/>
</dbReference>
<dbReference type="STRING" id="597456.A0A0L7RE57"/>
<dbReference type="PANTHER" id="PTHR46060">
    <property type="entry name" value="MARINER MOS1 TRANSPOSASE-LIKE PROTEIN"/>
    <property type="match status" value="1"/>
</dbReference>
<name>A0A0L7RE57_9HYME</name>
<dbReference type="InterPro" id="IPR052709">
    <property type="entry name" value="Transposase-MT_Hybrid"/>
</dbReference>
<keyword evidence="1" id="KW-0808">Transferase</keyword>
<accession>A0A0L7RE57</accession>
<evidence type="ECO:0000313" key="2">
    <source>
        <dbReference type="Proteomes" id="UP000053825"/>
    </source>
</evidence>
<dbReference type="Gene3D" id="3.30.420.10">
    <property type="entry name" value="Ribonuclease H-like superfamily/Ribonuclease H"/>
    <property type="match status" value="1"/>
</dbReference>
<dbReference type="Proteomes" id="UP000053825">
    <property type="component" value="Unassembled WGS sequence"/>
</dbReference>
<reference evidence="1 2" key="1">
    <citation type="submission" date="2015-07" db="EMBL/GenBank/DDBJ databases">
        <title>The genome of Habropoda laboriosa.</title>
        <authorList>
            <person name="Pan H."/>
            <person name="Kapheim K."/>
        </authorList>
    </citation>
    <scope>NUCLEOTIDE SEQUENCE [LARGE SCALE GENOMIC DNA]</scope>
    <source>
        <strain evidence="1">0110345459</strain>
    </source>
</reference>
<evidence type="ECO:0000313" key="1">
    <source>
        <dbReference type="EMBL" id="KOC69128.1"/>
    </source>
</evidence>
<dbReference type="GO" id="GO:0032259">
    <property type="term" value="P:methylation"/>
    <property type="evidence" value="ECO:0007669"/>
    <property type="project" value="UniProtKB-KW"/>
</dbReference>
<dbReference type="AlphaFoldDB" id="A0A0L7RE57"/>
<sequence length="84" mass="10253">VINRKCLILLNDNVRLRVSLITVQKFNDLRYETRQRPPYSPDLSPTDFHLFKHFDRFIKEKAFRNERDVIRALVDFRFCSCFFL</sequence>
<dbReference type="GO" id="GO:0003676">
    <property type="term" value="F:nucleic acid binding"/>
    <property type="evidence" value="ECO:0007669"/>
    <property type="project" value="InterPro"/>
</dbReference>
<dbReference type="PANTHER" id="PTHR46060:SF3">
    <property type="entry name" value="PROTEIN GVQW3"/>
    <property type="match status" value="1"/>
</dbReference>
<gene>
    <name evidence="1" type="ORF">WH47_07579</name>
</gene>
<dbReference type="InterPro" id="IPR036397">
    <property type="entry name" value="RNaseH_sf"/>
</dbReference>
<proteinExistence type="predicted"/>
<feature type="non-terminal residue" evidence="1">
    <location>
        <position position="1"/>
    </location>
</feature>
<keyword evidence="1" id="KW-0489">Methyltransferase</keyword>
<organism evidence="1 2">
    <name type="scientific">Habropoda laboriosa</name>
    <dbReference type="NCBI Taxonomy" id="597456"/>
    <lineage>
        <taxon>Eukaryota</taxon>
        <taxon>Metazoa</taxon>
        <taxon>Ecdysozoa</taxon>
        <taxon>Arthropoda</taxon>
        <taxon>Hexapoda</taxon>
        <taxon>Insecta</taxon>
        <taxon>Pterygota</taxon>
        <taxon>Neoptera</taxon>
        <taxon>Endopterygota</taxon>
        <taxon>Hymenoptera</taxon>
        <taxon>Apocrita</taxon>
        <taxon>Aculeata</taxon>
        <taxon>Apoidea</taxon>
        <taxon>Anthophila</taxon>
        <taxon>Apidae</taxon>
        <taxon>Habropoda</taxon>
    </lineage>
</organism>
<protein>
    <submittedName>
        <fullName evidence="1">Histone-lysine N-methyltransferase SETMAR</fullName>
    </submittedName>
</protein>
<dbReference type="EMBL" id="KQ414612">
    <property type="protein sequence ID" value="KOC69128.1"/>
    <property type="molecule type" value="Genomic_DNA"/>
</dbReference>
<keyword evidence="2" id="KW-1185">Reference proteome</keyword>